<keyword evidence="4" id="KW-1185">Reference proteome</keyword>
<evidence type="ECO:0000259" key="2">
    <source>
        <dbReference type="Pfam" id="PF20432"/>
    </source>
</evidence>
<dbReference type="STRING" id="413882.AAW51_1658"/>
<dbReference type="InterPro" id="IPR024467">
    <property type="entry name" value="Xre/MbcA/ParS-like_toxin-bd"/>
</dbReference>
<reference evidence="3 4" key="1">
    <citation type="submission" date="2015-05" db="EMBL/GenBank/DDBJ databases">
        <authorList>
            <person name="Tang B."/>
            <person name="Yu Y."/>
        </authorList>
    </citation>
    <scope>NUCLEOTIDE SEQUENCE [LARGE SCALE GENOMIC DNA]</scope>
    <source>
        <strain evidence="3 4">DSM 7029</strain>
    </source>
</reference>
<accession>A0A0G3BG07</accession>
<evidence type="ECO:0000313" key="3">
    <source>
        <dbReference type="EMBL" id="AKJ28349.1"/>
    </source>
</evidence>
<feature type="domain" description="Antitoxin Xre/MbcA/ParS-like toxin-binding" evidence="1">
    <location>
        <begin position="131"/>
        <end position="176"/>
    </location>
</feature>
<dbReference type="AlphaFoldDB" id="A0A0G3BG07"/>
<dbReference type="Pfam" id="PF20432">
    <property type="entry name" value="Xre-like-HTH"/>
    <property type="match status" value="1"/>
</dbReference>
<dbReference type="InterPro" id="IPR011979">
    <property type="entry name" value="Antitox_Xre"/>
</dbReference>
<sequence length="179" mass="19295">MGRKAAPPAAKAAARHAQEALKVEEARNPTYAKNAAFARDFRQVFEADPIERVRIVKAGVPASAVEEIARQMAVSKERLMGTLGLARATIDRKVREHKPLSTDEGSRVLGLSRLVGQVQAMVEESGNPEGFNAAEWVAGWLERPLPALGGQRPAELMDTPEGQGIVAQLIARMQSGAYS</sequence>
<evidence type="ECO:0000259" key="1">
    <source>
        <dbReference type="Pfam" id="PF09722"/>
    </source>
</evidence>
<organism evidence="3 4">
    <name type="scientific">Caldimonas brevitalea</name>
    <dbReference type="NCBI Taxonomy" id="413882"/>
    <lineage>
        <taxon>Bacteria</taxon>
        <taxon>Pseudomonadati</taxon>
        <taxon>Pseudomonadota</taxon>
        <taxon>Betaproteobacteria</taxon>
        <taxon>Burkholderiales</taxon>
        <taxon>Sphaerotilaceae</taxon>
        <taxon>Caldimonas</taxon>
    </lineage>
</organism>
<protein>
    <submittedName>
        <fullName evidence="3">Uncharacterized protein</fullName>
    </submittedName>
</protein>
<dbReference type="GO" id="GO:0003677">
    <property type="term" value="F:DNA binding"/>
    <property type="evidence" value="ECO:0007669"/>
    <property type="project" value="InterPro"/>
</dbReference>
<gene>
    <name evidence="3" type="ORF">AAW51_1658</name>
</gene>
<dbReference type="NCBIfam" id="TIGR02293">
    <property type="entry name" value="TAS_TIGR02293"/>
    <property type="match status" value="1"/>
</dbReference>
<dbReference type="Pfam" id="PF09722">
    <property type="entry name" value="Xre_MbcA_ParS_C"/>
    <property type="match status" value="1"/>
</dbReference>
<name>A0A0G3BG07_9BURK</name>
<dbReference type="KEGG" id="pbh:AAW51_1658"/>
<dbReference type="RefSeq" id="WP_238947796.1">
    <property type="nucleotide sequence ID" value="NZ_CP011371.1"/>
</dbReference>
<dbReference type="InterPro" id="IPR046847">
    <property type="entry name" value="Xre-like_HTH"/>
</dbReference>
<feature type="domain" description="Antitoxin Xre-like helix-turn-helix" evidence="2">
    <location>
        <begin position="51"/>
        <end position="111"/>
    </location>
</feature>
<proteinExistence type="predicted"/>
<dbReference type="PATRIC" id="fig|413882.6.peg.1741"/>
<evidence type="ECO:0000313" key="4">
    <source>
        <dbReference type="Proteomes" id="UP000035352"/>
    </source>
</evidence>
<dbReference type="EMBL" id="CP011371">
    <property type="protein sequence ID" value="AKJ28349.1"/>
    <property type="molecule type" value="Genomic_DNA"/>
</dbReference>
<dbReference type="Proteomes" id="UP000035352">
    <property type="component" value="Chromosome"/>
</dbReference>